<sequence length="77" mass="8980">MEFKMERPGLVQEGQEVDVTESSLPASYYYTIIPAVAMSKNYQPYERLKSRKGIVREVKDTPRGFYVVVEFDEEEPK</sequence>
<comment type="caution">
    <text evidence="1">The sequence shown here is derived from an EMBL/GenBank/DDBJ whole genome shotgun (WGS) entry which is preliminary data.</text>
</comment>
<dbReference type="Proteomes" id="UP000466864">
    <property type="component" value="Unassembled WGS sequence"/>
</dbReference>
<proteinExistence type="predicted"/>
<reference evidence="1 2" key="1">
    <citation type="submission" date="2019-08" db="EMBL/GenBank/DDBJ databases">
        <title>In-depth cultivation of the pig gut microbiome towards novel bacterial diversity and tailored functional studies.</title>
        <authorList>
            <person name="Wylensek D."/>
            <person name="Hitch T.C.A."/>
            <person name="Clavel T."/>
        </authorList>
    </citation>
    <scope>NUCLEOTIDE SEQUENCE [LARGE SCALE GENOMIC DNA]</scope>
    <source>
        <strain evidence="1 2">Oil+RF-744-WCA-WT-13</strain>
    </source>
</reference>
<protein>
    <submittedName>
        <fullName evidence="1">Uncharacterized protein</fullName>
    </submittedName>
</protein>
<name>A0A7X2TMI4_9FIRM</name>
<dbReference type="AlphaFoldDB" id="A0A7X2TMI4"/>
<accession>A0A7X2TMI4</accession>
<gene>
    <name evidence="1" type="ORF">FYJ60_02420</name>
</gene>
<keyword evidence="2" id="KW-1185">Reference proteome</keyword>
<dbReference type="EMBL" id="VUMV01000001">
    <property type="protein sequence ID" value="MST81187.1"/>
    <property type="molecule type" value="Genomic_DNA"/>
</dbReference>
<evidence type="ECO:0000313" key="2">
    <source>
        <dbReference type="Proteomes" id="UP000466864"/>
    </source>
</evidence>
<organism evidence="1 2">
    <name type="scientific">Bilifractor porci</name>
    <dbReference type="NCBI Taxonomy" id="2606636"/>
    <lineage>
        <taxon>Bacteria</taxon>
        <taxon>Bacillati</taxon>
        <taxon>Bacillota</taxon>
        <taxon>Clostridia</taxon>
        <taxon>Lachnospirales</taxon>
        <taxon>Lachnospiraceae</taxon>
        <taxon>Bilifractor</taxon>
    </lineage>
</organism>
<evidence type="ECO:0000313" key="1">
    <source>
        <dbReference type="EMBL" id="MST81187.1"/>
    </source>
</evidence>